<dbReference type="CDD" id="cd00190">
    <property type="entry name" value="Tryp_SPc"/>
    <property type="match status" value="1"/>
</dbReference>
<dbReference type="InterPro" id="IPR018114">
    <property type="entry name" value="TRYPSIN_HIS"/>
</dbReference>
<evidence type="ECO:0000256" key="4">
    <source>
        <dbReference type="ARBA" id="ARBA00023157"/>
    </source>
</evidence>
<dbReference type="SUPFAM" id="SSF50494">
    <property type="entry name" value="Trypsin-like serine proteases"/>
    <property type="match status" value="1"/>
</dbReference>
<organism evidence="7 8">
    <name type="scientific">Hypothenemus hampei</name>
    <name type="common">Coffee berry borer</name>
    <dbReference type="NCBI Taxonomy" id="57062"/>
    <lineage>
        <taxon>Eukaryota</taxon>
        <taxon>Metazoa</taxon>
        <taxon>Ecdysozoa</taxon>
        <taxon>Arthropoda</taxon>
        <taxon>Hexapoda</taxon>
        <taxon>Insecta</taxon>
        <taxon>Pterygota</taxon>
        <taxon>Neoptera</taxon>
        <taxon>Endopterygota</taxon>
        <taxon>Coleoptera</taxon>
        <taxon>Polyphaga</taxon>
        <taxon>Cucujiformia</taxon>
        <taxon>Curculionidae</taxon>
        <taxon>Scolytinae</taxon>
        <taxon>Hypothenemus</taxon>
    </lineage>
</organism>
<keyword evidence="4" id="KW-1015">Disulfide bond</keyword>
<evidence type="ECO:0000256" key="3">
    <source>
        <dbReference type="ARBA" id="ARBA00022825"/>
    </source>
</evidence>
<dbReference type="EMBL" id="JBDJPC010000010">
    <property type="protein sequence ID" value="KAL1490524.1"/>
    <property type="molecule type" value="Genomic_DNA"/>
</dbReference>
<dbReference type="Proteomes" id="UP001566132">
    <property type="component" value="Unassembled WGS sequence"/>
</dbReference>
<dbReference type="InterPro" id="IPR050430">
    <property type="entry name" value="Peptidase_S1"/>
</dbReference>
<keyword evidence="1 5" id="KW-0645">Protease</keyword>
<dbReference type="InterPro" id="IPR033116">
    <property type="entry name" value="TRYPSIN_SER"/>
</dbReference>
<dbReference type="PANTHER" id="PTHR24276:SF91">
    <property type="entry name" value="AT26814P-RELATED"/>
    <property type="match status" value="1"/>
</dbReference>
<dbReference type="GO" id="GO:0008236">
    <property type="term" value="F:serine-type peptidase activity"/>
    <property type="evidence" value="ECO:0007669"/>
    <property type="project" value="UniProtKB-KW"/>
</dbReference>
<dbReference type="InterPro" id="IPR009003">
    <property type="entry name" value="Peptidase_S1_PA"/>
</dbReference>
<keyword evidence="2 5" id="KW-0378">Hydrolase</keyword>
<dbReference type="FunFam" id="2.40.10.10:FF:000068">
    <property type="entry name" value="transmembrane protease serine 2"/>
    <property type="match status" value="1"/>
</dbReference>
<dbReference type="PROSITE" id="PS00135">
    <property type="entry name" value="TRYPSIN_SER"/>
    <property type="match status" value="1"/>
</dbReference>
<evidence type="ECO:0000313" key="7">
    <source>
        <dbReference type="EMBL" id="KAL1490524.1"/>
    </source>
</evidence>
<feature type="domain" description="Peptidase S1" evidence="6">
    <location>
        <begin position="29"/>
        <end position="200"/>
    </location>
</feature>
<keyword evidence="8" id="KW-1185">Reference proteome</keyword>
<proteinExistence type="predicted"/>
<reference evidence="7 8" key="1">
    <citation type="submission" date="2024-05" db="EMBL/GenBank/DDBJ databases">
        <title>Genetic variation in Jamaican populations of the coffee berry borer (Hypothenemus hampei).</title>
        <authorList>
            <person name="Errbii M."/>
            <person name="Myrie A."/>
        </authorList>
    </citation>
    <scope>NUCLEOTIDE SEQUENCE [LARGE SCALE GENOMIC DNA]</scope>
    <source>
        <strain evidence="7">JA-Hopewell-2020-01-JO</strain>
        <tissue evidence="7">Whole body</tissue>
    </source>
</reference>
<sequence>MLICINMVIYILSFNFKYIHSTRNPVTRIVGGTTVDIKKYPYQLSMLYMNNHICGASILSIKFVVTAAHCSYKTTTSQIAFRAGSSFRTHGGQVVKAKKVHQHPKFNINTVDYDIAIVEVNPNFMYSDSIKNIAVAFREPSAGENGKDSCQGDSGGPLVFNGQLVGIVSWGFGCGRPRYPGVYTNINNREIRSFIRRIAVI</sequence>
<accession>A0ABD1E777</accession>
<evidence type="ECO:0000256" key="2">
    <source>
        <dbReference type="ARBA" id="ARBA00022801"/>
    </source>
</evidence>
<dbReference type="PROSITE" id="PS00134">
    <property type="entry name" value="TRYPSIN_HIS"/>
    <property type="match status" value="1"/>
</dbReference>
<keyword evidence="3 5" id="KW-0720">Serine protease</keyword>
<dbReference type="GO" id="GO:0006508">
    <property type="term" value="P:proteolysis"/>
    <property type="evidence" value="ECO:0007669"/>
    <property type="project" value="UniProtKB-KW"/>
</dbReference>
<gene>
    <name evidence="7" type="ORF">ABEB36_013202</name>
</gene>
<dbReference type="AlphaFoldDB" id="A0ABD1E777"/>
<dbReference type="PROSITE" id="PS50240">
    <property type="entry name" value="TRYPSIN_DOM"/>
    <property type="match status" value="1"/>
</dbReference>
<dbReference type="InterPro" id="IPR001254">
    <property type="entry name" value="Trypsin_dom"/>
</dbReference>
<dbReference type="InterPro" id="IPR043504">
    <property type="entry name" value="Peptidase_S1_PA_chymotrypsin"/>
</dbReference>
<evidence type="ECO:0000256" key="5">
    <source>
        <dbReference type="RuleBase" id="RU363034"/>
    </source>
</evidence>
<dbReference type="PANTHER" id="PTHR24276">
    <property type="entry name" value="POLYSERASE-RELATED"/>
    <property type="match status" value="1"/>
</dbReference>
<evidence type="ECO:0000313" key="8">
    <source>
        <dbReference type="Proteomes" id="UP001566132"/>
    </source>
</evidence>
<comment type="caution">
    <text evidence="7">The sequence shown here is derived from an EMBL/GenBank/DDBJ whole genome shotgun (WGS) entry which is preliminary data.</text>
</comment>
<evidence type="ECO:0000259" key="6">
    <source>
        <dbReference type="PROSITE" id="PS50240"/>
    </source>
</evidence>
<protein>
    <recommendedName>
        <fullName evidence="6">Peptidase S1 domain-containing protein</fullName>
    </recommendedName>
</protein>
<evidence type="ECO:0000256" key="1">
    <source>
        <dbReference type="ARBA" id="ARBA00022670"/>
    </source>
</evidence>
<dbReference type="Pfam" id="PF00089">
    <property type="entry name" value="Trypsin"/>
    <property type="match status" value="2"/>
</dbReference>
<name>A0ABD1E777_HYPHA</name>
<dbReference type="Gene3D" id="2.40.10.10">
    <property type="entry name" value="Trypsin-like serine proteases"/>
    <property type="match status" value="2"/>
</dbReference>
<dbReference type="SMART" id="SM00020">
    <property type="entry name" value="Tryp_SPc"/>
    <property type="match status" value="1"/>
</dbReference>